<dbReference type="InterPro" id="IPR029058">
    <property type="entry name" value="AB_hydrolase_fold"/>
</dbReference>
<gene>
    <name evidence="2" type="ORF">CPUR_01979</name>
</gene>
<comment type="caution">
    <text evidence="2">The sequence shown here is derived from an EMBL/GenBank/DDBJ whole genome shotgun (WGS) entry which is preliminary data.</text>
</comment>
<accession>M1WDT1</accession>
<dbReference type="SUPFAM" id="SSF53474">
    <property type="entry name" value="alpha/beta-Hydrolases"/>
    <property type="match status" value="1"/>
</dbReference>
<protein>
    <submittedName>
        <fullName evidence="2">Related to host-specific AK-toxin Akt2</fullName>
    </submittedName>
</protein>
<feature type="domain" description="AB hydrolase-1" evidence="1">
    <location>
        <begin position="70"/>
        <end position="243"/>
    </location>
</feature>
<sequence length="437" mass="48845">MATPQHPLKPLDMSQFHVTEHVINGAHIREYPRATADDQDAPLVLHIKQYTPRNNPSPRRGDVTIIGGHANGFPKELYEPLWDNLLEELNKHGVRIRAIWIADCAWQGRSGVLNQQKGLLGNDPGWYDYSRDIIHMINTFRMPRPLVAVGHSFGGNALAHAALLHPQLFHSLVLVEAAIVPTNGDLSANGGIPASASIRRRDVWPSRQHAAKAFAKSPFYQSWDPRVFDLWIEHGLRPKSAVSGTPDGPEEGEVTLTTSKHQELFTYLRPSWPAFDDAGKEIVHPEWFRDALGDPQIPITALYPFSRHEAPSTYVCLVHLRPGTFFINGGLGTFLSEYEVNKKAAITGTGRGGSGGMKTGRVQNVTHPHYGHLLPLENPSFCAQQAATFLKAELAIWAAEEKEYEAWARHPNQQKTTASPEWKIQLDRMMKRPKPKI</sequence>
<dbReference type="Pfam" id="PF12697">
    <property type="entry name" value="Abhydrolase_6"/>
    <property type="match status" value="1"/>
</dbReference>
<dbReference type="VEuPathDB" id="FungiDB:CPUR_01979"/>
<dbReference type="AlphaFoldDB" id="M1WDT1"/>
<evidence type="ECO:0000313" key="2">
    <source>
        <dbReference type="EMBL" id="CCE35051.1"/>
    </source>
</evidence>
<evidence type="ECO:0000259" key="1">
    <source>
        <dbReference type="Pfam" id="PF12697"/>
    </source>
</evidence>
<organism evidence="2 3">
    <name type="scientific">Claviceps purpurea (strain 20.1)</name>
    <name type="common">Ergot fungus</name>
    <name type="synonym">Sphacelia segetum</name>
    <dbReference type="NCBI Taxonomy" id="1111077"/>
    <lineage>
        <taxon>Eukaryota</taxon>
        <taxon>Fungi</taxon>
        <taxon>Dikarya</taxon>
        <taxon>Ascomycota</taxon>
        <taxon>Pezizomycotina</taxon>
        <taxon>Sordariomycetes</taxon>
        <taxon>Hypocreomycetidae</taxon>
        <taxon>Hypocreales</taxon>
        <taxon>Clavicipitaceae</taxon>
        <taxon>Claviceps</taxon>
    </lineage>
</organism>
<proteinExistence type="predicted"/>
<dbReference type="EMBL" id="CAGA01000189">
    <property type="protein sequence ID" value="CCE35051.1"/>
    <property type="molecule type" value="Genomic_DNA"/>
</dbReference>
<dbReference type="HOGENOM" id="CLU_036837_0_0_1"/>
<dbReference type="eggNOG" id="ENOG502S3SW">
    <property type="taxonomic scope" value="Eukaryota"/>
</dbReference>
<dbReference type="Proteomes" id="UP000016801">
    <property type="component" value="Unassembled WGS sequence"/>
</dbReference>
<dbReference type="Gene3D" id="3.40.50.1820">
    <property type="entry name" value="alpha/beta hydrolase"/>
    <property type="match status" value="1"/>
</dbReference>
<reference evidence="2 3" key="1">
    <citation type="journal article" date="2013" name="PLoS Genet.">
        <title>Plant-symbiotic fungi as chemical engineers: Multi-genome analysis of the Clavicipitaceae reveals dynamics of alkaloid loci.</title>
        <authorList>
            <person name="Schardl C.L."/>
            <person name="Young C.A."/>
            <person name="Hesse U."/>
            <person name="Amyotte S.G."/>
            <person name="Andreeva K."/>
            <person name="Calie P.J."/>
            <person name="Fleetwood D.J."/>
            <person name="Haws D.C."/>
            <person name="Moore N."/>
            <person name="Oeser B."/>
            <person name="Panaccione D.G."/>
            <person name="Schweri K.K."/>
            <person name="Voisey C.R."/>
            <person name="Farman M.L."/>
            <person name="Jaromczyk J.W."/>
            <person name="Roe B.A."/>
            <person name="O'Sullivan D.M."/>
            <person name="Scott B."/>
            <person name="Tudzynski P."/>
            <person name="An Z."/>
            <person name="Arnaoudova E.G."/>
            <person name="Bullock C.T."/>
            <person name="Charlton N.D."/>
            <person name="Chen L."/>
            <person name="Cox M."/>
            <person name="Dinkins R.D."/>
            <person name="Florea S."/>
            <person name="Glenn A.E."/>
            <person name="Gordon A."/>
            <person name="Gueldener U."/>
            <person name="Harris D.R."/>
            <person name="Hollin W."/>
            <person name="Jaromczyk J."/>
            <person name="Johnson R.D."/>
            <person name="Khan A.K."/>
            <person name="Leistner E."/>
            <person name="Leuchtmann A."/>
            <person name="Li C."/>
            <person name="Liu J."/>
            <person name="Liu J."/>
            <person name="Liu M."/>
            <person name="Mace W."/>
            <person name="Machado C."/>
            <person name="Nagabhyru P."/>
            <person name="Pan J."/>
            <person name="Schmid J."/>
            <person name="Sugawara K."/>
            <person name="Steiner U."/>
            <person name="Takach J.E."/>
            <person name="Tanaka E."/>
            <person name="Webb J.S."/>
            <person name="Wilson E.V."/>
            <person name="Wiseman J.L."/>
            <person name="Yoshida R."/>
            <person name="Zeng Z."/>
        </authorList>
    </citation>
    <scope>NUCLEOTIDE SEQUENCE [LARGE SCALE GENOMIC DNA]</scope>
    <source>
        <strain evidence="2 3">20.1</strain>
    </source>
</reference>
<dbReference type="InterPro" id="IPR000073">
    <property type="entry name" value="AB_hydrolase_1"/>
</dbReference>
<dbReference type="OrthoDB" id="94039at2759"/>
<keyword evidence="3" id="KW-1185">Reference proteome</keyword>
<evidence type="ECO:0000313" key="3">
    <source>
        <dbReference type="Proteomes" id="UP000016801"/>
    </source>
</evidence>
<dbReference type="STRING" id="1111077.M1WDT1"/>
<name>M1WDT1_CLAP2</name>